<evidence type="ECO:0000256" key="1">
    <source>
        <dbReference type="SAM" id="MobiDB-lite"/>
    </source>
</evidence>
<evidence type="ECO:0000313" key="3">
    <source>
        <dbReference type="Proteomes" id="UP001445335"/>
    </source>
</evidence>
<protein>
    <recommendedName>
        <fullName evidence="4">Non-specific serine/threonine protein kinase</fullName>
    </recommendedName>
</protein>
<proteinExistence type="predicted"/>
<feature type="region of interest" description="Disordered" evidence="1">
    <location>
        <begin position="1149"/>
        <end position="1172"/>
    </location>
</feature>
<dbReference type="EMBL" id="JALJOU010000010">
    <property type="protein sequence ID" value="KAK9841839.1"/>
    <property type="molecule type" value="Genomic_DNA"/>
</dbReference>
<feature type="compositionally biased region" description="Low complexity" evidence="1">
    <location>
        <begin position="1149"/>
        <end position="1165"/>
    </location>
</feature>
<feature type="region of interest" description="Disordered" evidence="1">
    <location>
        <begin position="1662"/>
        <end position="1730"/>
    </location>
</feature>
<accession>A0AAW1S8B3</accession>
<keyword evidence="3" id="KW-1185">Reference proteome</keyword>
<evidence type="ECO:0000313" key="2">
    <source>
        <dbReference type="EMBL" id="KAK9841839.1"/>
    </source>
</evidence>
<feature type="region of interest" description="Disordered" evidence="1">
    <location>
        <begin position="602"/>
        <end position="621"/>
    </location>
</feature>
<feature type="region of interest" description="Disordered" evidence="1">
    <location>
        <begin position="1580"/>
        <end position="1615"/>
    </location>
</feature>
<organism evidence="2 3">
    <name type="scientific">Elliptochloris bilobata</name>
    <dbReference type="NCBI Taxonomy" id="381761"/>
    <lineage>
        <taxon>Eukaryota</taxon>
        <taxon>Viridiplantae</taxon>
        <taxon>Chlorophyta</taxon>
        <taxon>core chlorophytes</taxon>
        <taxon>Trebouxiophyceae</taxon>
        <taxon>Trebouxiophyceae incertae sedis</taxon>
        <taxon>Elliptochloris clade</taxon>
        <taxon>Elliptochloris</taxon>
    </lineage>
</organism>
<gene>
    <name evidence="2" type="ORF">WJX81_006512</name>
</gene>
<sequence>MELQEAIDALVLSVDIYAAGVAALRGPLELEVREGVSACWTFSERLVQAKGAFGQRRPVRRLEAELIQEAEASLLGGALARWQDSAEGVAAAALEARLAERRLLLAVHRALGAEHASAAALAALGWMLDVAGALADSGGADAWPSAALLVRALALQAGERYLDACKGRPDADLVGVLARRPQARWAAALLQPSPEQAPQLLGALFPRRTTNSSSEPPPSAHLEAAPGHDLCRAAPLLAQFPWGDMRGAHAGRALAPLAALADELAARAAAGAAGAPGAHDALHSLLGAYAAMAAAGSGAADNAHSAMLVSVLAVSQGTSTQEAARAIGVAQASPDAGSAASGCGSILDWAQLVWAPLSQPGAELAAHTFQRLPWETLLPGMPAALRLRMLMVLLAVAKAAPGAWIWDAHALCMTEAPAAAEGPVALWAWARLQLAASLLRSWVGRPGAEGHASALLEGMQMQELAAAMVEAGRQNELGEVLLQLVPAVASLGGAFFRQHLAALADMLTTASAPATSPPQGAASDPAAALQALLYCRAGPTAPAGHNLVEAAVGMAVAVLGQRGARRLWTPLTTAAAASPGELQWLAVLACLLSGAGSCSVREDAAGEQSSPGPVTGNGLAQGAHAHADGAAHLAGGAADDSVDRIAEEALQLQELAVAAGYGGAALPLWEALWHRCRASAAVADLVSTVDIAAHLAQLAALYRSSPTLEAERGDAGVLARRLPLDRAASDALLAQQVAAEGQSSWFAEGLEAAAAPLVTAAERGCRASAGAPEELSRAQARLWDATASWLERLGELGARARELVVRRFRPRGEHLAQDDSNEAGFDEDPAFATAFPRSRAEALAAVEEFCASERLASACVALLPLEEALSQQRALAADTRGKGVAGSGDTLAGARVQLLAATGDAALDGSAPPVATPFLTGLAQRMAPTVLRGQPASRVLLVARVVRALAAGGQASAREADAAALLSASLDSGALLLAAQLDIYHACLRVTLSGLHGIDAGAAAALLRCYDAPGYVSALLAAIAEEASGRSGSTRAGVQAPCAPRFLADVLVLAADALAVPGELPLVVAMDAVVQVTEALNNGAVAPPDIPYDLIRMLLHSSAVMAELRSFVACGSGSPRRNSAGRTYWTARVGPAAADVAAGLHGASHAEEGAGSSAGGWEAAAPHAHPVSTAGRSGGAQVVLMPVPARESAAEAVEQLVGACLQNVLRVCGGAVEGGGLAAELSALLGVLTAPASFGHPWLCDWLWQLYQEVLQPFLVLAAGPGPDSAPLATFRSHWTRLPWDRATFHCVSPDALAGLGAYLLSPDRAVQHLLHALPWQPVLLQLAPLACPGAGQLGASGRAWATQLALLALGAGVLAPPEALPPWLRTLLWAPPTAAEPMDMISLSDGQETGEAAVGQLRLATVLAAADLAALGDVLCHRTDGLVFLLQALVAAPALVQGGPGPRLMRVAALLTAAAQLSGSAAAAAVAAQAIQGLTFTSVCRGFVTAGGEAPSGAPSQRSNTVEVIECWHLLPEQHSALLSDCLLPLASAHAPAACRGAVLSAPPGSDAAAPGAPAAGSHAAKWRAPQLSQLVDRLGAPGRPLRGSSSLQSGFSHLEAPQEAAESSEPDVCAAQESLRGADNTGQYHAAAVPLRVLLGCVCAQPETVLTPEPLPFANAEAPLELPPDDPAAEGRGSASVSALHHSLPTGAEEGAPLLERARMAAQRLTRRQRSGASAQRRGDGAPADARTIQAHFASLIEDACRGGGIELSLGLIRVGLTSATLRAAPAAAALVEASAEEQMLQSAIEAEQAPELSGAAVQQVSGQAAPACEPVGLLLTALAGVPDTALLRACADAVAMRGPLTQALASEALRQRAVVQERTSWRLAVSKVLAAAAAADGTPDAPLHVLAAWLTVLPWLADSRWRRLRTGAPTELLEGLVDALGRRFLLLQVSLGGGGPAASVGGTMARALPSLRSLGSLRSHAGSEDHLLHELDQVLEARAELDALEGLQALPIVAARCGRFAHFFAAAPGLLQPGTSVDTFATGLVAALLPAGSAFLAALARGAAAGGGGHPLAAGPPGGGHAGPAHSLL</sequence>
<reference evidence="2 3" key="1">
    <citation type="journal article" date="2024" name="Nat. Commun.">
        <title>Phylogenomics reveals the evolutionary origins of lichenization in chlorophyte algae.</title>
        <authorList>
            <person name="Puginier C."/>
            <person name="Libourel C."/>
            <person name="Otte J."/>
            <person name="Skaloud P."/>
            <person name="Haon M."/>
            <person name="Grisel S."/>
            <person name="Petersen M."/>
            <person name="Berrin J.G."/>
            <person name="Delaux P.M."/>
            <person name="Dal Grande F."/>
            <person name="Keller J."/>
        </authorList>
    </citation>
    <scope>NUCLEOTIDE SEQUENCE [LARGE SCALE GENOMIC DNA]</scope>
    <source>
        <strain evidence="2 3">SAG 245.80</strain>
    </source>
</reference>
<name>A0AAW1S8B3_9CHLO</name>
<evidence type="ECO:0008006" key="4">
    <source>
        <dbReference type="Google" id="ProtNLM"/>
    </source>
</evidence>
<dbReference type="Proteomes" id="UP001445335">
    <property type="component" value="Unassembled WGS sequence"/>
</dbReference>
<comment type="caution">
    <text evidence="2">The sequence shown here is derived from an EMBL/GenBank/DDBJ whole genome shotgun (WGS) entry which is preliminary data.</text>
</comment>